<feature type="domain" description="Transcription regulator PadR N-terminal" evidence="1">
    <location>
        <begin position="8"/>
        <end position="80"/>
    </location>
</feature>
<gene>
    <name evidence="2" type="ORF">C0081_11835</name>
</gene>
<dbReference type="PANTHER" id="PTHR43252">
    <property type="entry name" value="TRANSCRIPTIONAL REGULATOR YQJI"/>
    <property type="match status" value="1"/>
</dbReference>
<evidence type="ECO:0000313" key="2">
    <source>
        <dbReference type="EMBL" id="PLW76751.1"/>
    </source>
</evidence>
<dbReference type="SUPFAM" id="SSF46785">
    <property type="entry name" value="Winged helix' DNA-binding domain"/>
    <property type="match status" value="1"/>
</dbReference>
<dbReference type="Proteomes" id="UP000234881">
    <property type="component" value="Unassembled WGS sequence"/>
</dbReference>
<dbReference type="InterPro" id="IPR036390">
    <property type="entry name" value="WH_DNA-bd_sf"/>
</dbReference>
<dbReference type="InterPro" id="IPR005149">
    <property type="entry name" value="Tscrpt_reg_PadR_N"/>
</dbReference>
<reference evidence="2 3" key="1">
    <citation type="submission" date="2018-01" db="EMBL/GenBank/DDBJ databases">
        <title>The draft genome sequence of Cohaesibacter sp. H1304.</title>
        <authorList>
            <person name="Wang N.-N."/>
            <person name="Du Z.-J."/>
        </authorList>
    </citation>
    <scope>NUCLEOTIDE SEQUENCE [LARGE SCALE GENOMIC DNA]</scope>
    <source>
        <strain evidence="2 3">H1304</strain>
    </source>
</reference>
<dbReference type="OrthoDB" id="3186544at2"/>
<organism evidence="2 3">
    <name type="scientific">Cohaesibacter celericrescens</name>
    <dbReference type="NCBI Taxonomy" id="2067669"/>
    <lineage>
        <taxon>Bacteria</taxon>
        <taxon>Pseudomonadati</taxon>
        <taxon>Pseudomonadota</taxon>
        <taxon>Alphaproteobacteria</taxon>
        <taxon>Hyphomicrobiales</taxon>
        <taxon>Cohaesibacteraceae</taxon>
    </lineage>
</organism>
<dbReference type="Pfam" id="PF03551">
    <property type="entry name" value="PadR"/>
    <property type="match status" value="1"/>
</dbReference>
<dbReference type="RefSeq" id="WP_101534040.1">
    <property type="nucleotide sequence ID" value="NZ_JBFHIU010000014.1"/>
</dbReference>
<evidence type="ECO:0000313" key="3">
    <source>
        <dbReference type="Proteomes" id="UP000234881"/>
    </source>
</evidence>
<dbReference type="AlphaFoldDB" id="A0A2N5XQF3"/>
<proteinExistence type="predicted"/>
<evidence type="ECO:0000259" key="1">
    <source>
        <dbReference type="Pfam" id="PF03551"/>
    </source>
</evidence>
<dbReference type="InterPro" id="IPR036388">
    <property type="entry name" value="WH-like_DNA-bd_sf"/>
</dbReference>
<accession>A0A2N5XQF3</accession>
<keyword evidence="3" id="KW-1185">Reference proteome</keyword>
<comment type="caution">
    <text evidence="2">The sequence shown here is derived from an EMBL/GenBank/DDBJ whole genome shotgun (WGS) entry which is preliminary data.</text>
</comment>
<protein>
    <submittedName>
        <fullName evidence="2">PadR family transcriptional regulator</fullName>
    </submittedName>
</protein>
<dbReference type="Gene3D" id="1.10.10.10">
    <property type="entry name" value="Winged helix-like DNA-binding domain superfamily/Winged helix DNA-binding domain"/>
    <property type="match status" value="1"/>
</dbReference>
<dbReference type="EMBL" id="PKUQ01000022">
    <property type="protein sequence ID" value="PLW76751.1"/>
    <property type="molecule type" value="Genomic_DNA"/>
</dbReference>
<dbReference type="PANTHER" id="PTHR43252:SF6">
    <property type="entry name" value="NEGATIVE TRANSCRIPTION REGULATOR PADR"/>
    <property type="match status" value="1"/>
</dbReference>
<name>A0A2N5XQF3_9HYPH</name>
<sequence>MNVRTICLAVLFCGDKSGYDIRKSSTEGPFSFFVEASYGSIYPALSRLEADKLVIGRHETQEGKPARKIYSITDAGREAFLSELILPHRPDIFRSEFLLISIFARMIGPDAIEAAIERQISQLEQEIMSINSCDEMNQEGALNCPAQDSEEQFEDVALWAQNYGRYCVQASIDYLRKHGVELVEIARQSVLPQNLNQAGLE</sequence>